<accession>A0A7U7J6D2</accession>
<reference evidence="1 2" key="1">
    <citation type="journal article" date="2014" name="ISME J.">
        <title>Candidatus Competibacter-lineage genomes retrieved from metagenomes reveal functional metabolic diversity.</title>
        <authorList>
            <person name="McIlroy S.J."/>
            <person name="Albertsen M."/>
            <person name="Andresen E.K."/>
            <person name="Saunders A.M."/>
            <person name="Kristiansen R."/>
            <person name="Stokholm-Bjerregaard M."/>
            <person name="Nielsen K.L."/>
            <person name="Nielsen P.H."/>
        </authorList>
    </citation>
    <scope>NUCLEOTIDE SEQUENCE [LARGE SCALE GENOMIC DNA]</scope>
    <source>
        <strain evidence="1 2">Run_B_J11</strain>
    </source>
</reference>
<organism evidence="1 2">
    <name type="scientific">Candidatus Contendobacter odensis Run_B_J11</name>
    <dbReference type="NCBI Taxonomy" id="1400861"/>
    <lineage>
        <taxon>Bacteria</taxon>
        <taxon>Pseudomonadati</taxon>
        <taxon>Pseudomonadota</taxon>
        <taxon>Gammaproteobacteria</taxon>
        <taxon>Candidatus Competibacteraceae</taxon>
        <taxon>Candidatus Contendibacter</taxon>
    </lineage>
</organism>
<gene>
    <name evidence="1" type="ORF">BN874_990003</name>
</gene>
<keyword evidence="2" id="KW-1185">Reference proteome</keyword>
<proteinExistence type="predicted"/>
<dbReference type="Proteomes" id="UP000019184">
    <property type="component" value="Unassembled WGS sequence"/>
</dbReference>
<comment type="caution">
    <text evidence="1">The sequence shown here is derived from an EMBL/GenBank/DDBJ whole genome shotgun (WGS) entry which is preliminary data.</text>
</comment>
<evidence type="ECO:0000313" key="2">
    <source>
        <dbReference type="Proteomes" id="UP000019184"/>
    </source>
</evidence>
<dbReference type="EMBL" id="CBTK010000319">
    <property type="protein sequence ID" value="CDH47791.1"/>
    <property type="molecule type" value="Genomic_DNA"/>
</dbReference>
<evidence type="ECO:0000313" key="1">
    <source>
        <dbReference type="EMBL" id="CDH47791.1"/>
    </source>
</evidence>
<protein>
    <submittedName>
        <fullName evidence="1">Uncharacterized protein</fullName>
    </submittedName>
</protein>
<dbReference type="AlphaFoldDB" id="A0A7U7J6D2"/>
<sequence length="97" mass="11035">MIVPIEPPLQGIAIDRFHALAKALTHARQRNHEGDLQTLLAEDVAWARAPISIRKPTRSLPMKQQRGCWSIWCAWVGKFVKKAMASNWWRNNHALAG</sequence>
<name>A0A7U7J6D2_9GAMM</name>